<dbReference type="PROSITE" id="PS50043">
    <property type="entry name" value="HTH_LUXR_2"/>
    <property type="match status" value="1"/>
</dbReference>
<evidence type="ECO:0000256" key="1">
    <source>
        <dbReference type="ARBA" id="ARBA00023015"/>
    </source>
</evidence>
<dbReference type="PANTHER" id="PTHR44688">
    <property type="entry name" value="DNA-BINDING TRANSCRIPTIONAL ACTIVATOR DEVR_DOSR"/>
    <property type="match status" value="1"/>
</dbReference>
<evidence type="ECO:0000313" key="5">
    <source>
        <dbReference type="EMBL" id="SFH72891.1"/>
    </source>
</evidence>
<dbReference type="Proteomes" id="UP000183635">
    <property type="component" value="Unassembled WGS sequence"/>
</dbReference>
<dbReference type="SUPFAM" id="SSF46894">
    <property type="entry name" value="C-terminal effector domain of the bipartite response regulators"/>
    <property type="match status" value="1"/>
</dbReference>
<dbReference type="GO" id="GO:0006355">
    <property type="term" value="P:regulation of DNA-templated transcription"/>
    <property type="evidence" value="ECO:0007669"/>
    <property type="project" value="InterPro"/>
</dbReference>
<dbReference type="GO" id="GO:0003677">
    <property type="term" value="F:DNA binding"/>
    <property type="evidence" value="ECO:0007669"/>
    <property type="project" value="UniProtKB-KW"/>
</dbReference>
<dbReference type="InterPro" id="IPR036693">
    <property type="entry name" value="TF_LuxR_autoind-bd_dom_sf"/>
</dbReference>
<dbReference type="SMART" id="SM00421">
    <property type="entry name" value="HTH_LUXR"/>
    <property type="match status" value="1"/>
</dbReference>
<dbReference type="InterPro" id="IPR016032">
    <property type="entry name" value="Sig_transdc_resp-reg_C-effctor"/>
</dbReference>
<reference evidence="5 6" key="1">
    <citation type="submission" date="2016-10" db="EMBL/GenBank/DDBJ databases">
        <authorList>
            <person name="de Groot N.N."/>
        </authorList>
    </citation>
    <scope>NUCLEOTIDE SEQUENCE [LARGE SCALE GENOMIC DNA]</scope>
    <source>
        <strain evidence="5 6">DSM 8537</strain>
    </source>
</reference>
<dbReference type="PRINTS" id="PR00038">
    <property type="entry name" value="HTHLUXR"/>
</dbReference>
<gene>
    <name evidence="5" type="ORF">SAMN04488021_13036</name>
</gene>
<evidence type="ECO:0000256" key="2">
    <source>
        <dbReference type="ARBA" id="ARBA00023125"/>
    </source>
</evidence>
<dbReference type="CDD" id="cd06170">
    <property type="entry name" value="LuxR_C_like"/>
    <property type="match status" value="1"/>
</dbReference>
<dbReference type="OrthoDB" id="3679796at2"/>
<evidence type="ECO:0000313" key="6">
    <source>
        <dbReference type="Proteomes" id="UP000183635"/>
    </source>
</evidence>
<name>A0A1I3CFP6_9RHOB</name>
<dbReference type="Gene3D" id="1.10.10.10">
    <property type="entry name" value="Winged helix-like DNA-binding domain superfamily/Winged helix DNA-binding domain"/>
    <property type="match status" value="1"/>
</dbReference>
<dbReference type="InterPro" id="IPR005143">
    <property type="entry name" value="TF_LuxR_autoind-bd_dom"/>
</dbReference>
<dbReference type="PANTHER" id="PTHR44688:SF16">
    <property type="entry name" value="DNA-BINDING TRANSCRIPTIONAL ACTIVATOR DEVR_DOSR"/>
    <property type="match status" value="1"/>
</dbReference>
<feature type="domain" description="HTH luxR-type" evidence="4">
    <location>
        <begin position="191"/>
        <end position="255"/>
    </location>
</feature>
<keyword evidence="3" id="KW-0804">Transcription</keyword>
<dbReference type="InterPro" id="IPR036388">
    <property type="entry name" value="WH-like_DNA-bd_sf"/>
</dbReference>
<dbReference type="STRING" id="34004.SAMN04488021_13036"/>
<accession>A0A1I3CFP6</accession>
<proteinExistence type="predicted"/>
<keyword evidence="1" id="KW-0805">Transcription regulation</keyword>
<keyword evidence="2" id="KW-0238">DNA-binding</keyword>
<dbReference type="AlphaFoldDB" id="A0A1I3CFP6"/>
<protein>
    <submittedName>
        <fullName evidence="5">LuxR family transcriptional regulator</fullName>
    </submittedName>
</protein>
<evidence type="ECO:0000256" key="3">
    <source>
        <dbReference type="ARBA" id="ARBA00023163"/>
    </source>
</evidence>
<sequence>MPDDHQTQQNLARAQAPSLLAVLARAAEETAAVQTLAELRAALRNAAEALGCQSFNLALDKPTPRSVMQESLLSTWTQGALREYEQLDLYDRDPLLRHAVSTQPTWLWRTPDLHRLGEYEFHEFVGAAGVRWGVTVPMNRADGTRSMLALVSRGAMPFPAAEMRQAAQVLAGLLSSRAVGLSAGRRPALDHALRLKRLSPRQIEILDWLSRGKTNAEIALITDMSRRTVDYHVAEIIHKLDVVNRTQAAAVFMSR</sequence>
<evidence type="ECO:0000259" key="4">
    <source>
        <dbReference type="PROSITE" id="PS50043"/>
    </source>
</evidence>
<dbReference type="InterPro" id="IPR000792">
    <property type="entry name" value="Tscrpt_reg_LuxR_C"/>
</dbReference>
<dbReference type="Pfam" id="PF03472">
    <property type="entry name" value="Autoind_bind"/>
    <property type="match status" value="1"/>
</dbReference>
<dbReference type="RefSeq" id="WP_074969400.1">
    <property type="nucleotide sequence ID" value="NZ_CBCRYP010000028.1"/>
</dbReference>
<dbReference type="SUPFAM" id="SSF75516">
    <property type="entry name" value="Pheromone-binding domain of LuxR-like quorum-sensing transcription factors"/>
    <property type="match status" value="1"/>
</dbReference>
<dbReference type="Pfam" id="PF00196">
    <property type="entry name" value="GerE"/>
    <property type="match status" value="1"/>
</dbReference>
<keyword evidence="6" id="KW-1185">Reference proteome</keyword>
<dbReference type="Gene3D" id="3.30.450.80">
    <property type="entry name" value="Transcription factor LuxR-like, autoinducer-binding domain"/>
    <property type="match status" value="1"/>
</dbReference>
<organism evidence="5 6">
    <name type="scientific">Paracoccus aminovorans</name>
    <dbReference type="NCBI Taxonomy" id="34004"/>
    <lineage>
        <taxon>Bacteria</taxon>
        <taxon>Pseudomonadati</taxon>
        <taxon>Pseudomonadota</taxon>
        <taxon>Alphaproteobacteria</taxon>
        <taxon>Rhodobacterales</taxon>
        <taxon>Paracoccaceae</taxon>
        <taxon>Paracoccus</taxon>
    </lineage>
</organism>
<dbReference type="EMBL" id="FOPU01000030">
    <property type="protein sequence ID" value="SFH72891.1"/>
    <property type="molecule type" value="Genomic_DNA"/>
</dbReference>